<sequence length="1178" mass="132049">MRPIQLQMSGLQSYRELQTIDFSQLVDAGVFGIFGPTGSGKSSILDAITLALYGKVERASGGTQAIMNHAEQTLFVSFTFELTNATGTERYRVERQFKRGSELSINGTISRLLHIRRDETIVLADKAGELNSQVQRILGLSMQDFTRAVVLPQGKFAEFLMLTGKDRRQMLQRLFHLEPYGDHLSAKVSSKVKETDSVVKQLAAEQQGLGDASKQALEEAQVRRLEAEHEAERTRIELQRYEARHDEHKQVFQWQVEKAAFEQKELQQKEQEDDIRAKELLLQKAEQAERVRPYLEQQALACKEVLMRTEQLQLAEANQKVADVSFSQAETAFEQAQQELGANEGPLILRLDQLQQALVLQQELDQVQQQMMEAEKNGNAAKILYESIQTELNKTNETKQKALVKQAELKEQLKRVETSATARQRLQAAQQEKKTIALLQVQEQEARKERDDKAASLIVWDTNQSQLEAKRQVLQEQILTWRSQARRVGDRMNEDRARITSFLPALQVYLDDQKKRWRQHERNSLAAVLADQLIEGEACAVCGSTEHPLPRRILLSGSIEKEGVPFEPNEETLQRVQDVLQSVKELQFTYTQQIHKVVAISQQADMLGQSGELTVSLALAEGTVSSRELVSQEQQVTKDVNQFMAEVAAASEVESTAILCTKDLTSLDEITSEWQSIQEITASSGPLVEQLEQSFLSLNKDQQLIDQQAVQAVAQQQAASTMLKEAERKLAAVMVTLSEQLARWSDCYKELSWDFIDQQLEQLLENERVVDELRGRIDKSVPFLDGLLVKIEELQRAALEQDKTSLQLHERLQGLAQLAADKSRQLAQRASGAAVSQLIAEATSALERLRQLAQMTKLAHAAAQGELQVAAQRHSAATEAAAAAQRQLTQAERVLHAALEENGFATREAAEAAVLAPEQRRTWTALAAEHREQEQALRVQLAQLTAKLQGRVLSEAEWQETQAQLIAAKALAETALEKRAKAEQGAEELAVRHARWSELETRRLEQRVLLERLGKLQAVLKANAFVEYLAEEQLMQVSRAASERLGELTRRRYAIEVDSGGGFVIRDDANGGVKRPVSTLSGGETFLTSLALALALSAQIQLKGEYPLEFFFLDEGFGTLDQELLDMVIGALEKLHMDRLAVGVISHVPELRARLPRKLLVHPAEPSGQGSRIVMEEL</sequence>
<dbReference type="GO" id="GO:0006302">
    <property type="term" value="P:double-strand break repair"/>
    <property type="evidence" value="ECO:0007669"/>
    <property type="project" value="InterPro"/>
</dbReference>
<dbReference type="GO" id="GO:0016887">
    <property type="term" value="F:ATP hydrolysis activity"/>
    <property type="evidence" value="ECO:0007669"/>
    <property type="project" value="InterPro"/>
</dbReference>
<protein>
    <recommendedName>
        <fullName evidence="3">Nuclease SbcCD subunit C</fullName>
    </recommendedName>
</protein>
<gene>
    <name evidence="6" type="ORF">GK047_04055</name>
</gene>
<evidence type="ECO:0000256" key="2">
    <source>
        <dbReference type="ARBA" id="ARBA00011322"/>
    </source>
</evidence>
<organism evidence="6">
    <name type="scientific">Paenibacillus sp. SYP-B3998</name>
    <dbReference type="NCBI Taxonomy" id="2678564"/>
    <lineage>
        <taxon>Bacteria</taxon>
        <taxon>Bacillati</taxon>
        <taxon>Bacillota</taxon>
        <taxon>Bacilli</taxon>
        <taxon>Bacillales</taxon>
        <taxon>Paenibacillaceae</taxon>
        <taxon>Paenibacillus</taxon>
    </lineage>
</organism>
<feature type="coiled-coil region" evidence="4">
    <location>
        <begin position="357"/>
        <end position="449"/>
    </location>
</feature>
<feature type="coiled-coil region" evidence="4">
    <location>
        <begin position="874"/>
        <end position="901"/>
    </location>
</feature>
<dbReference type="AlphaFoldDB" id="A0A6G3ZU09"/>
<name>A0A6G3ZU09_9BACL</name>
<comment type="caution">
    <text evidence="6">The sequence shown here is derived from an EMBL/GenBank/DDBJ whole genome shotgun (WGS) entry which is preliminary data.</text>
</comment>
<evidence type="ECO:0000256" key="3">
    <source>
        <dbReference type="ARBA" id="ARBA00013368"/>
    </source>
</evidence>
<reference evidence="6" key="1">
    <citation type="submission" date="2020-02" db="EMBL/GenBank/DDBJ databases">
        <authorList>
            <person name="Shen X.-R."/>
            <person name="Zhang Y.-X."/>
        </authorList>
    </citation>
    <scope>NUCLEOTIDE SEQUENCE</scope>
    <source>
        <strain evidence="6">SYP-B3998</strain>
    </source>
</reference>
<feature type="domain" description="Rad50/SbcC-type AAA" evidence="5">
    <location>
        <begin position="5"/>
        <end position="286"/>
    </location>
</feature>
<accession>A0A6G3ZU09</accession>
<keyword evidence="4" id="KW-0175">Coiled coil</keyword>
<comment type="similarity">
    <text evidence="1">Belongs to the SMC family. SbcC subfamily.</text>
</comment>
<evidence type="ECO:0000256" key="4">
    <source>
        <dbReference type="SAM" id="Coils"/>
    </source>
</evidence>
<dbReference type="Gene3D" id="3.40.50.300">
    <property type="entry name" value="P-loop containing nucleotide triphosphate hydrolases"/>
    <property type="match status" value="2"/>
</dbReference>
<dbReference type="PANTHER" id="PTHR32114:SF2">
    <property type="entry name" value="ABC TRANSPORTER ABCH.3"/>
    <property type="match status" value="1"/>
</dbReference>
<dbReference type="InterPro" id="IPR027417">
    <property type="entry name" value="P-loop_NTPase"/>
</dbReference>
<comment type="subunit">
    <text evidence="2">Heterodimer of SbcC and SbcD.</text>
</comment>
<dbReference type="EMBL" id="JAAIKC010000001">
    <property type="protein sequence ID" value="NEW05194.1"/>
    <property type="molecule type" value="Genomic_DNA"/>
</dbReference>
<evidence type="ECO:0000313" key="6">
    <source>
        <dbReference type="EMBL" id="NEW05194.1"/>
    </source>
</evidence>
<proteinExistence type="inferred from homology"/>
<dbReference type="SUPFAM" id="SSF52540">
    <property type="entry name" value="P-loop containing nucleoside triphosphate hydrolases"/>
    <property type="match status" value="1"/>
</dbReference>
<evidence type="ECO:0000259" key="5">
    <source>
        <dbReference type="Pfam" id="PF13476"/>
    </source>
</evidence>
<evidence type="ECO:0000256" key="1">
    <source>
        <dbReference type="ARBA" id="ARBA00006930"/>
    </source>
</evidence>
<dbReference type="Pfam" id="PF13558">
    <property type="entry name" value="SbcC_Walker_B"/>
    <property type="match status" value="1"/>
</dbReference>
<dbReference type="PANTHER" id="PTHR32114">
    <property type="entry name" value="ABC TRANSPORTER ABCH.3"/>
    <property type="match status" value="1"/>
</dbReference>
<dbReference type="InterPro" id="IPR038729">
    <property type="entry name" value="Rad50/SbcC_AAA"/>
</dbReference>
<dbReference type="Pfam" id="PF13476">
    <property type="entry name" value="AAA_23"/>
    <property type="match status" value="1"/>
</dbReference>
<feature type="coiled-coil region" evidence="4">
    <location>
        <begin position="217"/>
        <end position="288"/>
    </location>
</feature>
<dbReference type="RefSeq" id="WP_163941498.1">
    <property type="nucleotide sequence ID" value="NZ_JAAIKC010000001.1"/>
</dbReference>